<name>A0A1X0RCS0_RHIZD</name>
<dbReference type="GO" id="GO:0005737">
    <property type="term" value="C:cytoplasm"/>
    <property type="evidence" value="ECO:0007669"/>
    <property type="project" value="UniProtKB-ARBA"/>
</dbReference>
<dbReference type="Gene3D" id="2.100.10.50">
    <property type="match status" value="2"/>
</dbReference>
<proteinExistence type="predicted"/>
<sequence length="156" mass="17700">LDPITAITAKQCFTSNCYMDGWERVEKDLNKGVVVGMSVYLFYKREKAKEPVTDIVVLLNDQSTPEGYTKVDVNLNSITLRGDDIYLWYKTSSDIKNAIQDLAIQFGPRPVTPFGWEQIPVNLNSANNGKDGFGEPTYLYIKKGYQGMYIIQKRPC</sequence>
<dbReference type="VEuPathDB" id="FungiDB:BCV72DRAFT_200859"/>
<accession>A0A1X0RCS0</accession>
<feature type="non-terminal residue" evidence="2">
    <location>
        <position position="1"/>
    </location>
</feature>
<protein>
    <recommendedName>
        <fullName evidence="1">MABP domain-containing protein</fullName>
    </recommendedName>
</protein>
<organism evidence="2">
    <name type="scientific">Rhizopus microsporus var. microsporus</name>
    <dbReference type="NCBI Taxonomy" id="86635"/>
    <lineage>
        <taxon>Eukaryota</taxon>
        <taxon>Fungi</taxon>
        <taxon>Fungi incertae sedis</taxon>
        <taxon>Mucoromycota</taxon>
        <taxon>Mucoromycotina</taxon>
        <taxon>Mucoromycetes</taxon>
        <taxon>Mucorales</taxon>
        <taxon>Mucorineae</taxon>
        <taxon>Rhizopodaceae</taxon>
        <taxon>Rhizopus</taxon>
    </lineage>
</organism>
<evidence type="ECO:0000259" key="1">
    <source>
        <dbReference type="PROSITE" id="PS51498"/>
    </source>
</evidence>
<dbReference type="InterPro" id="IPR023341">
    <property type="entry name" value="MABP"/>
</dbReference>
<feature type="domain" description="MABP" evidence="1">
    <location>
        <begin position="1"/>
        <end position="145"/>
    </location>
</feature>
<reference evidence="2" key="1">
    <citation type="journal article" date="2016" name="Proc. Natl. Acad. Sci. U.S.A.">
        <title>Lipid metabolic changes in an early divergent fungus govern the establishment of a mutualistic symbiosis with endobacteria.</title>
        <authorList>
            <person name="Lastovetsky O.A."/>
            <person name="Gaspar M.L."/>
            <person name="Mondo S.J."/>
            <person name="LaButti K.M."/>
            <person name="Sandor L."/>
            <person name="Grigoriev I.V."/>
            <person name="Henry S.A."/>
            <person name="Pawlowska T.E."/>
        </authorList>
    </citation>
    <scope>NUCLEOTIDE SEQUENCE [LARGE SCALE GENOMIC DNA]</scope>
    <source>
        <strain evidence="2">ATCC 52814</strain>
    </source>
</reference>
<dbReference type="OrthoDB" id="783096at2759"/>
<gene>
    <name evidence="2" type="ORF">BCV72DRAFT_200859</name>
</gene>
<dbReference type="Proteomes" id="UP000242414">
    <property type="component" value="Unassembled WGS sequence"/>
</dbReference>
<dbReference type="EMBL" id="KV921872">
    <property type="protein sequence ID" value="ORE09782.1"/>
    <property type="molecule type" value="Genomic_DNA"/>
</dbReference>
<dbReference type="AlphaFoldDB" id="A0A1X0RCS0"/>
<dbReference type="PROSITE" id="PS51498">
    <property type="entry name" value="MABP"/>
    <property type="match status" value="1"/>
</dbReference>
<evidence type="ECO:0000313" key="2">
    <source>
        <dbReference type="EMBL" id="ORE09782.1"/>
    </source>
</evidence>